<keyword evidence="8" id="KW-0812">Transmembrane</keyword>
<evidence type="ECO:0000256" key="4">
    <source>
        <dbReference type="ARBA" id="ARBA00022679"/>
    </source>
</evidence>
<protein>
    <recommendedName>
        <fullName evidence="2">histidine kinase</fullName>
        <ecNumber evidence="2">2.7.13.3</ecNumber>
    </recommendedName>
</protein>
<dbReference type="InterPro" id="IPR019734">
    <property type="entry name" value="TPR_rpt"/>
</dbReference>
<feature type="chain" id="PRO_5035161408" description="histidine kinase" evidence="9">
    <location>
        <begin position="24"/>
        <end position="631"/>
    </location>
</feature>
<evidence type="ECO:0000256" key="2">
    <source>
        <dbReference type="ARBA" id="ARBA00012438"/>
    </source>
</evidence>
<keyword evidence="4" id="KW-0808">Transferase</keyword>
<feature type="domain" description="Histidine kinase/HSP90-like ATPase" evidence="10">
    <location>
        <begin position="525"/>
        <end position="627"/>
    </location>
</feature>
<keyword evidence="8" id="KW-1133">Transmembrane helix</keyword>
<dbReference type="Gene3D" id="3.30.450.20">
    <property type="entry name" value="PAS domain"/>
    <property type="match status" value="1"/>
</dbReference>
<dbReference type="SUPFAM" id="SSF48452">
    <property type="entry name" value="TPR-like"/>
    <property type="match status" value="1"/>
</dbReference>
<gene>
    <name evidence="11" type="ORF">GD597_04985</name>
</gene>
<dbReference type="Proteomes" id="UP000598971">
    <property type="component" value="Unassembled WGS sequence"/>
</dbReference>
<comment type="caution">
    <text evidence="11">The sequence shown here is derived from an EMBL/GenBank/DDBJ whole genome shotgun (WGS) entry which is preliminary data.</text>
</comment>
<proteinExistence type="predicted"/>
<dbReference type="InterPro" id="IPR003594">
    <property type="entry name" value="HATPase_dom"/>
</dbReference>
<dbReference type="Pfam" id="PF02518">
    <property type="entry name" value="HATPase_c"/>
    <property type="match status" value="1"/>
</dbReference>
<keyword evidence="9" id="KW-0732">Signal</keyword>
<sequence length="631" mass="71037">MNQIKSCVLILFILLSCRTISYAENDTIRLNNYCSLALQYSEKNRDSSIYYADIAYSIAEKLHQKFYQASILSDLGYTLLSNGDYANALSKLLIANTLIEDKNIANDVIITPFFNKYFTSNDPKTNRIILLGYIKNSLAMLYGRTNNFDKQLSELKEAKKTIETETNDFNLRWTINNNIANAYLNMGVLDSALYFQKIVLQIEGNIENKNYKGASNKAIGDIQFRKGNFEDAKSNYLAALKLLKKNNNTFYVALTEFALADTYRKLGRLDSSLYYSKAGINNYRSLGSYVPEMEEAYTALALSFKDEKKYDSAFYFLQLSKNLSDSVNSKEIKTLTNFQNIGFNEQMRLKAVEAEEIKTKTTTQILLLLAGLLLFSIIAFVLYKSNKIKVKANLALKEKNEEIEKTVAQLKTTQVSLAARNAENELLLKEIHHRVKNNLEVVSSLLALQSNQIDDPSVQSAMLASQNRVHSMGIIHQKLYQGENLAAIEMQDYFINLSENILDSFNADGHIKVECDMPKLILDVDTAISIGLITNELLTNSLKYAFTEKEKGAIKISLTEQNTNSSTEGEYQLKISDNGIGKAVNETAKGTGFGTQLVSLLTKQLDGKLTYEINNGTIVTLIFKKPKLIRA</sequence>
<reference evidence="11" key="1">
    <citation type="submission" date="2019-10" db="EMBL/GenBank/DDBJ databases">
        <title>Draft genome sequence of Panacibacter sp. KCS-6.</title>
        <authorList>
            <person name="Yim K.J."/>
        </authorList>
    </citation>
    <scope>NUCLEOTIDE SEQUENCE</scope>
    <source>
        <strain evidence="11">KCS-6</strain>
    </source>
</reference>
<dbReference type="GO" id="GO:0005524">
    <property type="term" value="F:ATP binding"/>
    <property type="evidence" value="ECO:0007669"/>
    <property type="project" value="UniProtKB-KW"/>
</dbReference>
<evidence type="ECO:0000256" key="9">
    <source>
        <dbReference type="SAM" id="SignalP"/>
    </source>
</evidence>
<evidence type="ECO:0000256" key="8">
    <source>
        <dbReference type="SAM" id="Phobius"/>
    </source>
</evidence>
<dbReference type="EMBL" id="WHPF01000003">
    <property type="protein sequence ID" value="NNV54809.1"/>
    <property type="molecule type" value="Genomic_DNA"/>
</dbReference>
<dbReference type="GO" id="GO:0004673">
    <property type="term" value="F:protein histidine kinase activity"/>
    <property type="evidence" value="ECO:0007669"/>
    <property type="project" value="UniProtKB-EC"/>
</dbReference>
<dbReference type="InterPro" id="IPR011495">
    <property type="entry name" value="Sig_transdc_His_kin_sub2_dim/P"/>
</dbReference>
<feature type="transmembrane region" description="Helical" evidence="8">
    <location>
        <begin position="365"/>
        <end position="383"/>
    </location>
</feature>
<keyword evidence="5" id="KW-0547">Nucleotide-binding</keyword>
<dbReference type="SMART" id="SM00028">
    <property type="entry name" value="TPR"/>
    <property type="match status" value="4"/>
</dbReference>
<dbReference type="InterPro" id="IPR036890">
    <property type="entry name" value="HATPase_C_sf"/>
</dbReference>
<accession>A0A8J8FEA7</accession>
<dbReference type="SMART" id="SM00387">
    <property type="entry name" value="HATPase_c"/>
    <property type="match status" value="1"/>
</dbReference>
<dbReference type="PANTHER" id="PTHR41523:SF8">
    <property type="entry name" value="ETHYLENE RESPONSE SENSOR PROTEIN"/>
    <property type="match status" value="1"/>
</dbReference>
<keyword evidence="3" id="KW-0597">Phosphoprotein</keyword>
<evidence type="ECO:0000313" key="12">
    <source>
        <dbReference type="Proteomes" id="UP000598971"/>
    </source>
</evidence>
<keyword evidence="12" id="KW-1185">Reference proteome</keyword>
<feature type="signal peptide" evidence="9">
    <location>
        <begin position="1"/>
        <end position="23"/>
    </location>
</feature>
<keyword evidence="8" id="KW-0472">Membrane</keyword>
<evidence type="ECO:0000256" key="6">
    <source>
        <dbReference type="ARBA" id="ARBA00022777"/>
    </source>
</evidence>
<evidence type="ECO:0000256" key="5">
    <source>
        <dbReference type="ARBA" id="ARBA00022741"/>
    </source>
</evidence>
<name>A0A8J8FEA7_9BACT</name>
<dbReference type="PROSITE" id="PS51257">
    <property type="entry name" value="PROKAR_LIPOPROTEIN"/>
    <property type="match status" value="1"/>
</dbReference>
<dbReference type="Pfam" id="PF07568">
    <property type="entry name" value="HisKA_2"/>
    <property type="match status" value="1"/>
</dbReference>
<organism evidence="11 12">
    <name type="scientific">Limnovirga soli</name>
    <dbReference type="NCBI Taxonomy" id="2656915"/>
    <lineage>
        <taxon>Bacteria</taxon>
        <taxon>Pseudomonadati</taxon>
        <taxon>Bacteroidota</taxon>
        <taxon>Chitinophagia</taxon>
        <taxon>Chitinophagales</taxon>
        <taxon>Chitinophagaceae</taxon>
        <taxon>Limnovirga</taxon>
    </lineage>
</organism>
<evidence type="ECO:0000256" key="1">
    <source>
        <dbReference type="ARBA" id="ARBA00000085"/>
    </source>
</evidence>
<keyword evidence="6" id="KW-0418">Kinase</keyword>
<evidence type="ECO:0000259" key="10">
    <source>
        <dbReference type="SMART" id="SM00387"/>
    </source>
</evidence>
<dbReference type="Gene3D" id="1.25.40.10">
    <property type="entry name" value="Tetratricopeptide repeat domain"/>
    <property type="match status" value="1"/>
</dbReference>
<dbReference type="PANTHER" id="PTHR41523">
    <property type="entry name" value="TWO-COMPONENT SYSTEM SENSOR PROTEIN"/>
    <property type="match status" value="1"/>
</dbReference>
<dbReference type="RefSeq" id="WP_171606731.1">
    <property type="nucleotide sequence ID" value="NZ_WHPF01000003.1"/>
</dbReference>
<comment type="catalytic activity">
    <reaction evidence="1">
        <text>ATP + protein L-histidine = ADP + protein N-phospho-L-histidine.</text>
        <dbReference type="EC" id="2.7.13.3"/>
    </reaction>
</comment>
<evidence type="ECO:0000256" key="7">
    <source>
        <dbReference type="ARBA" id="ARBA00022840"/>
    </source>
</evidence>
<keyword evidence="7" id="KW-0067">ATP-binding</keyword>
<dbReference type="InterPro" id="IPR011990">
    <property type="entry name" value="TPR-like_helical_dom_sf"/>
</dbReference>
<dbReference type="AlphaFoldDB" id="A0A8J8FEA7"/>
<evidence type="ECO:0000256" key="3">
    <source>
        <dbReference type="ARBA" id="ARBA00022553"/>
    </source>
</evidence>
<evidence type="ECO:0000313" key="11">
    <source>
        <dbReference type="EMBL" id="NNV54809.1"/>
    </source>
</evidence>
<dbReference type="Gene3D" id="3.30.565.10">
    <property type="entry name" value="Histidine kinase-like ATPase, C-terminal domain"/>
    <property type="match status" value="1"/>
</dbReference>
<dbReference type="EC" id="2.7.13.3" evidence="2"/>
<dbReference type="SUPFAM" id="SSF55874">
    <property type="entry name" value="ATPase domain of HSP90 chaperone/DNA topoisomerase II/histidine kinase"/>
    <property type="match status" value="1"/>
</dbReference>